<dbReference type="GO" id="GO:0032259">
    <property type="term" value="P:methylation"/>
    <property type="evidence" value="ECO:0007669"/>
    <property type="project" value="UniProtKB-KW"/>
</dbReference>
<dbReference type="Gene3D" id="3.40.50.150">
    <property type="entry name" value="Vaccinia Virus protein VP39"/>
    <property type="match status" value="1"/>
</dbReference>
<protein>
    <submittedName>
        <fullName evidence="4">Class I SAM-dependent methyltransferase</fullName>
    </submittedName>
</protein>
<proteinExistence type="predicted"/>
<keyword evidence="5" id="KW-1185">Reference proteome</keyword>
<evidence type="ECO:0000259" key="3">
    <source>
        <dbReference type="Pfam" id="PF13649"/>
    </source>
</evidence>
<dbReference type="PANTHER" id="PTHR43861:SF1">
    <property type="entry name" value="TRANS-ACONITATE 2-METHYLTRANSFERASE"/>
    <property type="match status" value="1"/>
</dbReference>
<evidence type="ECO:0000313" key="4">
    <source>
        <dbReference type="EMBL" id="GAA4610756.1"/>
    </source>
</evidence>
<dbReference type="GO" id="GO:0008168">
    <property type="term" value="F:methyltransferase activity"/>
    <property type="evidence" value="ECO:0007669"/>
    <property type="project" value="UniProtKB-KW"/>
</dbReference>
<gene>
    <name evidence="4" type="ORF">GCM10023195_45310</name>
</gene>
<dbReference type="CDD" id="cd02440">
    <property type="entry name" value="AdoMet_MTases"/>
    <property type="match status" value="1"/>
</dbReference>
<accession>A0ABP8TP13</accession>
<keyword evidence="1 4" id="KW-0489">Methyltransferase</keyword>
<dbReference type="SUPFAM" id="SSF53335">
    <property type="entry name" value="S-adenosyl-L-methionine-dependent methyltransferases"/>
    <property type="match status" value="1"/>
</dbReference>
<reference evidence="5" key="1">
    <citation type="journal article" date="2019" name="Int. J. Syst. Evol. Microbiol.">
        <title>The Global Catalogue of Microorganisms (GCM) 10K type strain sequencing project: providing services to taxonomists for standard genome sequencing and annotation.</title>
        <authorList>
            <consortium name="The Broad Institute Genomics Platform"/>
            <consortium name="The Broad Institute Genome Sequencing Center for Infectious Disease"/>
            <person name="Wu L."/>
            <person name="Ma J."/>
        </authorList>
    </citation>
    <scope>NUCLEOTIDE SEQUENCE [LARGE SCALE GENOMIC DNA]</scope>
    <source>
        <strain evidence="5">JCM 17938</strain>
    </source>
</reference>
<evidence type="ECO:0000256" key="2">
    <source>
        <dbReference type="ARBA" id="ARBA00022679"/>
    </source>
</evidence>
<dbReference type="RefSeq" id="WP_345357715.1">
    <property type="nucleotide sequence ID" value="NZ_BAABHJ010000015.1"/>
</dbReference>
<dbReference type="PANTHER" id="PTHR43861">
    <property type="entry name" value="TRANS-ACONITATE 2-METHYLTRANSFERASE-RELATED"/>
    <property type="match status" value="1"/>
</dbReference>
<comment type="caution">
    <text evidence="4">The sequence shown here is derived from an EMBL/GenBank/DDBJ whole genome shotgun (WGS) entry which is preliminary data.</text>
</comment>
<sequence length="247" mass="27191">MIREWDAATYDSLPLPHLRWGRRTLERLPLTGAETVLEAGCGTGRDTEALLELLPRGRVIAVDGSARMLDRLRDRLADRLDRVDMHQADLTRPLPITGADAAFSVATFHWIHEHDTLFANIARALRPGAPFVADCGGHGNVARVRAALAKVTGEEPQTWNFAGAEETRRRLEAAGFTDVEVALVPDPARLEAGEQFESYLTTVVLGAQLDRLPAAEHRDFVRAVAAELPEPVVDYVRLEFSARRAGS</sequence>
<evidence type="ECO:0000313" key="5">
    <source>
        <dbReference type="Proteomes" id="UP001500212"/>
    </source>
</evidence>
<organism evidence="4 5">
    <name type="scientific">Actinoallomurus liliacearum</name>
    <dbReference type="NCBI Taxonomy" id="1080073"/>
    <lineage>
        <taxon>Bacteria</taxon>
        <taxon>Bacillati</taxon>
        <taxon>Actinomycetota</taxon>
        <taxon>Actinomycetes</taxon>
        <taxon>Streptosporangiales</taxon>
        <taxon>Thermomonosporaceae</taxon>
        <taxon>Actinoallomurus</taxon>
    </lineage>
</organism>
<dbReference type="InterPro" id="IPR041698">
    <property type="entry name" value="Methyltransf_25"/>
</dbReference>
<dbReference type="EMBL" id="BAABHJ010000015">
    <property type="protein sequence ID" value="GAA4610756.1"/>
    <property type="molecule type" value="Genomic_DNA"/>
</dbReference>
<dbReference type="InterPro" id="IPR029063">
    <property type="entry name" value="SAM-dependent_MTases_sf"/>
</dbReference>
<keyword evidence="2" id="KW-0808">Transferase</keyword>
<dbReference type="Pfam" id="PF13649">
    <property type="entry name" value="Methyltransf_25"/>
    <property type="match status" value="1"/>
</dbReference>
<feature type="domain" description="Methyltransferase" evidence="3">
    <location>
        <begin position="36"/>
        <end position="128"/>
    </location>
</feature>
<name>A0ABP8TP13_9ACTN</name>
<dbReference type="Proteomes" id="UP001500212">
    <property type="component" value="Unassembled WGS sequence"/>
</dbReference>
<evidence type="ECO:0000256" key="1">
    <source>
        <dbReference type="ARBA" id="ARBA00022603"/>
    </source>
</evidence>